<feature type="signal peptide" evidence="3">
    <location>
        <begin position="1"/>
        <end position="16"/>
    </location>
</feature>
<feature type="transmembrane region" description="Helical" evidence="2">
    <location>
        <begin position="492"/>
        <end position="514"/>
    </location>
</feature>
<feature type="transmembrane region" description="Helical" evidence="2">
    <location>
        <begin position="417"/>
        <end position="438"/>
    </location>
</feature>
<keyword evidence="3" id="KW-0732">Signal</keyword>
<feature type="transmembrane region" description="Helical" evidence="2">
    <location>
        <begin position="458"/>
        <end position="480"/>
    </location>
</feature>
<evidence type="ECO:0000259" key="4">
    <source>
        <dbReference type="SMART" id="SM00703"/>
    </source>
</evidence>
<feature type="transmembrane region" description="Helical" evidence="2">
    <location>
        <begin position="287"/>
        <end position="307"/>
    </location>
</feature>
<protein>
    <submittedName>
        <fullName evidence="5">CG42329</fullName>
    </submittedName>
</protein>
<dbReference type="InterPro" id="IPR052728">
    <property type="entry name" value="O2_lipid_transport_reg"/>
</dbReference>
<sequence length="679" mass="76649">ILRTLITLLLLATANCSPAYSSDQLLLWLQRSNFGYQVLQQALNSSVESACTAQVRLLLQNADAQSLPALRVLDAWGKFPHGLLYGHFSDMGNYDSCLQMPLNIENKYCLAHIQFESLVPQPPMNTLSIQIGACLPASCAAAHLNDWMQAYLAELFGEQSPGQATQLLVQEESCALRQQNGEFSVLDWCAIVLFSVLALLVLLSTIIDYCAAHQLLLCFSLRRNLPPLFATANSPHLIPCLHGIRCLTIIWIIYGHDYMFLLLSPLINALAVKDWAQTPYSMLLQSGSISVDTFFMLSGMLLVLSTLRQLERSSGRLNVPLMYLHRLVRLTPVLAVAVLLFMTLFWRLDSGPLWQQFTSAHKLCNDTWWATLLYVQNYAAAGRMCLGHSWYLAVDMQLFLLSPLLLLPLWRWRRRAVAGIVVLMLLLLGCLCSIIVLNQLTVFQRDGNLGADTQEMRLIYYTTHARAVPWLVGLLFGYFLHCERGRQRHLSVWMQLLCWLLALGAICAVIWSLYPYTQPEAAEITITPWLGACYMCCSRVCWPLAICWLIWACQQGKAGAINQLLSWSFWQPISKLSYCMYIFHLLVEMINTGRIKSSLHFSNYDAILRCWSDFGITMLVSLAMYLCVETPMVRLELQLLGLRRKVTKPSTSPPPPIDSQLATPRTTPANLSQQNLVEA</sequence>
<dbReference type="InterPro" id="IPR002656">
    <property type="entry name" value="Acyl_transf_3_dom"/>
</dbReference>
<feature type="region of interest" description="Disordered" evidence="1">
    <location>
        <begin position="646"/>
        <end position="679"/>
    </location>
</feature>
<dbReference type="EMBL" id="CP012528">
    <property type="protein sequence ID" value="ALC49559.1"/>
    <property type="molecule type" value="Genomic_DNA"/>
</dbReference>
<gene>
    <name evidence="5" type="ORF">Dbus_chrXg1415</name>
</gene>
<feature type="transmembrane region" description="Helical" evidence="2">
    <location>
        <begin position="526"/>
        <end position="552"/>
    </location>
</feature>
<feature type="transmembrane region" description="Helical" evidence="2">
    <location>
        <begin position="606"/>
        <end position="628"/>
    </location>
</feature>
<dbReference type="PANTHER" id="PTHR11161:SF0">
    <property type="entry name" value="O-ACYLTRANSFERASE LIKE PROTEIN"/>
    <property type="match status" value="1"/>
</dbReference>
<feature type="domain" description="Nose resistant-to-fluoxetine protein N-terminal" evidence="4">
    <location>
        <begin position="48"/>
        <end position="176"/>
    </location>
</feature>
<feature type="transmembrane region" description="Helical" evidence="2">
    <location>
        <begin position="564"/>
        <end position="586"/>
    </location>
</feature>
<dbReference type="Proteomes" id="UP000494163">
    <property type="component" value="Chromosome X"/>
</dbReference>
<feature type="non-terminal residue" evidence="5">
    <location>
        <position position="1"/>
    </location>
</feature>
<organism evidence="5 6">
    <name type="scientific">Drosophila busckii</name>
    <name type="common">Fruit fly</name>
    <dbReference type="NCBI Taxonomy" id="30019"/>
    <lineage>
        <taxon>Eukaryota</taxon>
        <taxon>Metazoa</taxon>
        <taxon>Ecdysozoa</taxon>
        <taxon>Arthropoda</taxon>
        <taxon>Hexapoda</taxon>
        <taxon>Insecta</taxon>
        <taxon>Pterygota</taxon>
        <taxon>Neoptera</taxon>
        <taxon>Endopterygota</taxon>
        <taxon>Diptera</taxon>
        <taxon>Brachycera</taxon>
        <taxon>Muscomorpha</taxon>
        <taxon>Ephydroidea</taxon>
        <taxon>Drosophilidae</taxon>
        <taxon>Drosophila</taxon>
    </lineage>
</organism>
<dbReference type="InterPro" id="IPR006621">
    <property type="entry name" value="Nose-resist-to-fluoxetine_N"/>
</dbReference>
<name>A0A0M3QZK9_DROBS</name>
<dbReference type="OMA" id="QHFSNYD"/>
<dbReference type="Pfam" id="PF01757">
    <property type="entry name" value="Acyl_transf_3"/>
    <property type="match status" value="1"/>
</dbReference>
<evidence type="ECO:0000313" key="5">
    <source>
        <dbReference type="EMBL" id="ALC49559.1"/>
    </source>
</evidence>
<keyword evidence="2" id="KW-0472">Membrane</keyword>
<evidence type="ECO:0000256" key="1">
    <source>
        <dbReference type="SAM" id="MobiDB-lite"/>
    </source>
</evidence>
<reference evidence="5 6" key="1">
    <citation type="submission" date="2015-08" db="EMBL/GenBank/DDBJ databases">
        <title>Ancestral chromatin configuration constrains chromatin evolution on differentiating sex chromosomes in Drosophila.</title>
        <authorList>
            <person name="Zhou Q."/>
            <person name="Bachtrog D."/>
        </authorList>
    </citation>
    <scope>NUCLEOTIDE SEQUENCE [LARGE SCALE GENOMIC DNA]</scope>
    <source>
        <tissue evidence="5">Whole larvae</tissue>
    </source>
</reference>
<feature type="compositionally biased region" description="Polar residues" evidence="1">
    <location>
        <begin position="660"/>
        <end position="679"/>
    </location>
</feature>
<feature type="transmembrane region" description="Helical" evidence="2">
    <location>
        <begin position="246"/>
        <end position="267"/>
    </location>
</feature>
<dbReference type="AlphaFoldDB" id="A0A0M3QZK9"/>
<dbReference type="Pfam" id="PF20146">
    <property type="entry name" value="NRF"/>
    <property type="match status" value="1"/>
</dbReference>
<dbReference type="OrthoDB" id="118951at2759"/>
<evidence type="ECO:0000313" key="6">
    <source>
        <dbReference type="Proteomes" id="UP000494163"/>
    </source>
</evidence>
<proteinExistence type="predicted"/>
<keyword evidence="2" id="KW-0812">Transmembrane</keyword>
<accession>A0A0M3QZK9</accession>
<feature type="chain" id="PRO_5005788229" evidence="3">
    <location>
        <begin position="17"/>
        <end position="679"/>
    </location>
</feature>
<evidence type="ECO:0000256" key="3">
    <source>
        <dbReference type="SAM" id="SignalP"/>
    </source>
</evidence>
<feature type="transmembrane region" description="Helical" evidence="2">
    <location>
        <begin position="390"/>
        <end position="410"/>
    </location>
</feature>
<dbReference type="PANTHER" id="PTHR11161">
    <property type="entry name" value="O-ACYLTRANSFERASE"/>
    <property type="match status" value="1"/>
</dbReference>
<feature type="transmembrane region" description="Helical" evidence="2">
    <location>
        <begin position="327"/>
        <end position="346"/>
    </location>
</feature>
<dbReference type="SMART" id="SM00703">
    <property type="entry name" value="NRF"/>
    <property type="match status" value="1"/>
</dbReference>
<feature type="transmembrane region" description="Helical" evidence="2">
    <location>
        <begin position="185"/>
        <end position="207"/>
    </location>
</feature>
<evidence type="ECO:0000256" key="2">
    <source>
        <dbReference type="SAM" id="Phobius"/>
    </source>
</evidence>
<dbReference type="GO" id="GO:0016747">
    <property type="term" value="F:acyltransferase activity, transferring groups other than amino-acyl groups"/>
    <property type="evidence" value="ECO:0007669"/>
    <property type="project" value="InterPro"/>
</dbReference>
<keyword evidence="2" id="KW-1133">Transmembrane helix</keyword>
<keyword evidence="6" id="KW-1185">Reference proteome</keyword>